<dbReference type="AlphaFoldDB" id="A0A0K1PZV4"/>
<keyword evidence="3" id="KW-1185">Reference proteome</keyword>
<dbReference type="EMBL" id="CP012333">
    <property type="protein sequence ID" value="AKU99065.1"/>
    <property type="molecule type" value="Genomic_DNA"/>
</dbReference>
<sequence>MKADTLSGEPGQAGTDGSSASSIGALSADAGVAEDVHAF</sequence>
<accession>A0A0K1PZV4</accession>
<dbReference type="Proteomes" id="UP000064967">
    <property type="component" value="Chromosome"/>
</dbReference>
<proteinExistence type="predicted"/>
<evidence type="ECO:0000256" key="1">
    <source>
        <dbReference type="SAM" id="MobiDB-lite"/>
    </source>
</evidence>
<dbReference type="KEGG" id="llu:AKJ09_05729"/>
<evidence type="ECO:0000313" key="3">
    <source>
        <dbReference type="Proteomes" id="UP000064967"/>
    </source>
</evidence>
<evidence type="ECO:0000313" key="2">
    <source>
        <dbReference type="EMBL" id="AKU99065.1"/>
    </source>
</evidence>
<gene>
    <name evidence="2" type="ORF">AKJ09_05729</name>
</gene>
<protein>
    <submittedName>
        <fullName evidence="2">Uncharacterized protein</fullName>
    </submittedName>
</protein>
<reference evidence="2 3" key="1">
    <citation type="submission" date="2015-08" db="EMBL/GenBank/DDBJ databases">
        <authorList>
            <person name="Babu N.S."/>
            <person name="Beckwith C.J."/>
            <person name="Beseler K.G."/>
            <person name="Brison A."/>
            <person name="Carone J.V."/>
            <person name="Caskin T.P."/>
            <person name="Diamond M."/>
            <person name="Durham M.E."/>
            <person name="Foxe J.M."/>
            <person name="Go M."/>
            <person name="Henderson B.A."/>
            <person name="Jones I.B."/>
            <person name="McGettigan J.A."/>
            <person name="Micheletti S.J."/>
            <person name="Nasrallah M.E."/>
            <person name="Ortiz D."/>
            <person name="Piller C.R."/>
            <person name="Privatt S.R."/>
            <person name="Schneider S.L."/>
            <person name="Sharp S."/>
            <person name="Smith T.C."/>
            <person name="Stanton J.D."/>
            <person name="Ullery H.E."/>
            <person name="Wilson R.J."/>
            <person name="Serrano M.G."/>
            <person name="Buck G."/>
            <person name="Lee V."/>
            <person name="Wang Y."/>
            <person name="Carvalho R."/>
            <person name="Voegtly L."/>
            <person name="Shi R."/>
            <person name="Duckworth R."/>
            <person name="Johnson A."/>
            <person name="Loviza R."/>
            <person name="Walstead R."/>
            <person name="Shah Z."/>
            <person name="Kiflezghi M."/>
            <person name="Wade K."/>
            <person name="Ball S.L."/>
            <person name="Bradley K.W."/>
            <person name="Asai D.J."/>
            <person name="Bowman C.A."/>
            <person name="Russell D.A."/>
            <person name="Pope W.H."/>
            <person name="Jacobs-Sera D."/>
            <person name="Hendrix R.W."/>
            <person name="Hatfull G.F."/>
        </authorList>
    </citation>
    <scope>NUCLEOTIDE SEQUENCE [LARGE SCALE GENOMIC DNA]</scope>
    <source>
        <strain evidence="2 3">DSM 27648</strain>
    </source>
</reference>
<feature type="region of interest" description="Disordered" evidence="1">
    <location>
        <begin position="1"/>
        <end position="23"/>
    </location>
</feature>
<name>A0A0K1PZV4_9BACT</name>
<organism evidence="2 3">
    <name type="scientific">Labilithrix luteola</name>
    <dbReference type="NCBI Taxonomy" id="1391654"/>
    <lineage>
        <taxon>Bacteria</taxon>
        <taxon>Pseudomonadati</taxon>
        <taxon>Myxococcota</taxon>
        <taxon>Polyangia</taxon>
        <taxon>Polyangiales</taxon>
        <taxon>Labilitrichaceae</taxon>
        <taxon>Labilithrix</taxon>
    </lineage>
</organism>